<dbReference type="KEGG" id="scu:SCE1572_05080"/>
<dbReference type="HOGENOM" id="CLU_362428_0_0_7"/>
<dbReference type="STRING" id="1254432.SCE1572_05080"/>
<organism evidence="1 2">
    <name type="scientific">Sorangium cellulosum So0157-2</name>
    <dbReference type="NCBI Taxonomy" id="1254432"/>
    <lineage>
        <taxon>Bacteria</taxon>
        <taxon>Pseudomonadati</taxon>
        <taxon>Myxococcota</taxon>
        <taxon>Polyangia</taxon>
        <taxon>Polyangiales</taxon>
        <taxon>Polyangiaceae</taxon>
        <taxon>Sorangium</taxon>
    </lineage>
</organism>
<evidence type="ECO:0000313" key="2">
    <source>
        <dbReference type="Proteomes" id="UP000014803"/>
    </source>
</evidence>
<dbReference type="AlphaFoldDB" id="S4XMX6"/>
<accession>S4XMX6</accession>
<evidence type="ECO:0008006" key="3">
    <source>
        <dbReference type="Google" id="ProtNLM"/>
    </source>
</evidence>
<gene>
    <name evidence="1" type="ORF">SCE1572_05080</name>
</gene>
<dbReference type="PATRIC" id="fig|1254432.3.peg.1134"/>
<evidence type="ECO:0000313" key="1">
    <source>
        <dbReference type="EMBL" id="AGP33919.1"/>
    </source>
</evidence>
<dbReference type="EMBL" id="CP003969">
    <property type="protein sequence ID" value="AGP33919.1"/>
    <property type="molecule type" value="Genomic_DNA"/>
</dbReference>
<proteinExistence type="predicted"/>
<sequence>MTARSEASKMNTRRWLWALVPVVASACGDAGAPEMATRSAHALLTAKPTLFRYRAIGAAGSEMRYAAELPQEDGTTILLRLEGCLDERVVRELFGVRRSAIAERTDVVIDAAAPMIACPDRISAEASVYAEPRTQGLSLLDYRLDGEPPQAGPGRYFVIPNRCGGLMKHLGIAERARRAPAPPLGSPGWTPEPGAAPIQLSCANERAAEPYDGWEVHSAWLPSVEFRWMVLVKKGNTSFFVESLDGRPYNDLTDAERAEALSDVRKLLAVPSSWESTDVVPEDEEIQPDMPFFDVCLDRCGTADWVPAHKVLRDGYLECESGSLDPSTGGCLDGERKGYTDRLELNGTTSRRAPLGGVTLDLPICTASETWERRFGLSGNDGGGTWLTRLIAAYNAGKSEDAAPRLVSLPCLVPDRTCSVTLREGVDLSTTTVATLTRNCAVDAEALEVRMGERAAVSRPPFTLDAATLPARMRKVRMIGEPEGSTITVAQPTCGFGTNTACTDAQPALLVQGDLTVDLEHLRLVSRAPTGSTAGPPAPLARVGVQAAGSAARGLVLRVRDVVIGGDTAPVFYKGIVFSGGTLALHSSSVRAFTDGVSADRARVSIVSWPVAGGHSIESLAQPDLTTDDLVDLRGEWLGGSVANFRALTLSADVQAFVVGMRVSGPMAVAWNDDRATWTEDGLLAVDSTFTSAPGYFDRESVMLSVAGRGQLNFVNSKFVDFGHVLRCPSRLSGGTAKIIFDRPEFDEITYGLRQGACTVESATLWDPTGE</sequence>
<protein>
    <recommendedName>
        <fullName evidence="3">Lipoprotein</fullName>
    </recommendedName>
</protein>
<dbReference type="Proteomes" id="UP000014803">
    <property type="component" value="Chromosome"/>
</dbReference>
<dbReference type="PROSITE" id="PS51257">
    <property type="entry name" value="PROKAR_LIPOPROTEIN"/>
    <property type="match status" value="1"/>
</dbReference>
<name>S4XMX6_SORCE</name>
<reference evidence="1 2" key="1">
    <citation type="journal article" date="2013" name="Sci. Rep.">
        <title>Extraordinary expansion of a Sorangium cellulosum genome from an alkaline milieu.</title>
        <authorList>
            <person name="Han K."/>
            <person name="Li Z.F."/>
            <person name="Peng R."/>
            <person name="Zhu L.P."/>
            <person name="Zhou T."/>
            <person name="Wang L.G."/>
            <person name="Li S.G."/>
            <person name="Zhang X.B."/>
            <person name="Hu W."/>
            <person name="Wu Z.H."/>
            <person name="Qin N."/>
            <person name="Li Y.Z."/>
        </authorList>
    </citation>
    <scope>NUCLEOTIDE SEQUENCE [LARGE SCALE GENOMIC DNA]</scope>
    <source>
        <strain evidence="1 2">So0157-2</strain>
    </source>
</reference>